<evidence type="ECO:0000313" key="3">
    <source>
        <dbReference type="Proteomes" id="UP000230750"/>
    </source>
</evidence>
<feature type="compositionally biased region" description="Basic and acidic residues" evidence="1">
    <location>
        <begin position="41"/>
        <end position="51"/>
    </location>
</feature>
<keyword evidence="3" id="KW-1185">Reference proteome</keyword>
<organism evidence="2 3">
    <name type="scientific">Stichopus japonicus</name>
    <name type="common">Sea cucumber</name>
    <dbReference type="NCBI Taxonomy" id="307972"/>
    <lineage>
        <taxon>Eukaryota</taxon>
        <taxon>Metazoa</taxon>
        <taxon>Echinodermata</taxon>
        <taxon>Eleutherozoa</taxon>
        <taxon>Echinozoa</taxon>
        <taxon>Holothuroidea</taxon>
        <taxon>Aspidochirotacea</taxon>
        <taxon>Aspidochirotida</taxon>
        <taxon>Stichopodidae</taxon>
        <taxon>Apostichopus</taxon>
    </lineage>
</organism>
<accession>A0A2G8JVU4</accession>
<proteinExistence type="predicted"/>
<protein>
    <submittedName>
        <fullName evidence="2">Uncharacterized protein</fullName>
    </submittedName>
</protein>
<reference evidence="2 3" key="1">
    <citation type="journal article" date="2017" name="PLoS Biol.">
        <title>The sea cucumber genome provides insights into morphological evolution and visceral regeneration.</title>
        <authorList>
            <person name="Zhang X."/>
            <person name="Sun L."/>
            <person name="Yuan J."/>
            <person name="Sun Y."/>
            <person name="Gao Y."/>
            <person name="Zhang L."/>
            <person name="Li S."/>
            <person name="Dai H."/>
            <person name="Hamel J.F."/>
            <person name="Liu C."/>
            <person name="Yu Y."/>
            <person name="Liu S."/>
            <person name="Lin W."/>
            <person name="Guo K."/>
            <person name="Jin S."/>
            <person name="Xu P."/>
            <person name="Storey K.B."/>
            <person name="Huan P."/>
            <person name="Zhang T."/>
            <person name="Zhou Y."/>
            <person name="Zhang J."/>
            <person name="Lin C."/>
            <person name="Li X."/>
            <person name="Xing L."/>
            <person name="Huo D."/>
            <person name="Sun M."/>
            <person name="Wang L."/>
            <person name="Mercier A."/>
            <person name="Li F."/>
            <person name="Yang H."/>
            <person name="Xiang J."/>
        </authorList>
    </citation>
    <scope>NUCLEOTIDE SEQUENCE [LARGE SCALE GENOMIC DNA]</scope>
    <source>
        <strain evidence="2">Shaxun</strain>
        <tissue evidence="2">Muscle</tissue>
    </source>
</reference>
<name>A0A2G8JVU4_STIJA</name>
<comment type="caution">
    <text evidence="2">The sequence shown here is derived from an EMBL/GenBank/DDBJ whole genome shotgun (WGS) entry which is preliminary data.</text>
</comment>
<sequence length="96" mass="10473">MNISPRCIVLEKHGGPPVIPPTRQRGQSAKGFRSHTSMSVYDRKTTKDRVPRMSSAPAVPRDSRPVPAIKISGDTRVGKGVSRREAGIKSGRRSPK</sequence>
<evidence type="ECO:0000313" key="2">
    <source>
        <dbReference type="EMBL" id="PIK39874.1"/>
    </source>
</evidence>
<dbReference type="EMBL" id="MRZV01001191">
    <property type="protein sequence ID" value="PIK39874.1"/>
    <property type="molecule type" value="Genomic_DNA"/>
</dbReference>
<evidence type="ECO:0000256" key="1">
    <source>
        <dbReference type="SAM" id="MobiDB-lite"/>
    </source>
</evidence>
<feature type="region of interest" description="Disordered" evidence="1">
    <location>
        <begin position="12"/>
        <end position="96"/>
    </location>
</feature>
<dbReference type="AlphaFoldDB" id="A0A2G8JVU4"/>
<dbReference type="Proteomes" id="UP000230750">
    <property type="component" value="Unassembled WGS sequence"/>
</dbReference>
<gene>
    <name evidence="2" type="ORF">BSL78_23292</name>
</gene>